<sequence length="81" mass="8897">MAEAGRKGGGVDPAALDDPHLIKELENIHRTRHETLLYGSPDALAAHTSRMAALENEYLRRHPDRQVAAGRTRAGARAREC</sequence>
<keyword evidence="2" id="KW-1185">Reference proteome</keyword>
<protein>
    <submittedName>
        <fullName evidence="1">DUF6158 family protein</fullName>
    </submittedName>
</protein>
<organism evidence="1 2">
    <name type="scientific">Streptomyces pathocidini</name>
    <dbReference type="NCBI Taxonomy" id="1650571"/>
    <lineage>
        <taxon>Bacteria</taxon>
        <taxon>Bacillati</taxon>
        <taxon>Actinomycetota</taxon>
        <taxon>Actinomycetes</taxon>
        <taxon>Kitasatosporales</taxon>
        <taxon>Streptomycetaceae</taxon>
        <taxon>Streptomyces</taxon>
    </lineage>
</organism>
<evidence type="ECO:0000313" key="2">
    <source>
        <dbReference type="Proteomes" id="UP001611548"/>
    </source>
</evidence>
<dbReference type="Proteomes" id="UP001611548">
    <property type="component" value="Unassembled WGS sequence"/>
</dbReference>
<dbReference type="EMBL" id="JBIRWE010000001">
    <property type="protein sequence ID" value="MFI1962963.1"/>
    <property type="molecule type" value="Genomic_DNA"/>
</dbReference>
<name>A0ABW7UJW7_9ACTN</name>
<proteinExistence type="predicted"/>
<reference evidence="1 2" key="1">
    <citation type="submission" date="2024-10" db="EMBL/GenBank/DDBJ databases">
        <title>The Natural Products Discovery Center: Release of the First 8490 Sequenced Strains for Exploring Actinobacteria Biosynthetic Diversity.</title>
        <authorList>
            <person name="Kalkreuter E."/>
            <person name="Kautsar S.A."/>
            <person name="Yang D."/>
            <person name="Bader C.D."/>
            <person name="Teijaro C.N."/>
            <person name="Fluegel L."/>
            <person name="Davis C.M."/>
            <person name="Simpson J.R."/>
            <person name="Lauterbach L."/>
            <person name="Steele A.D."/>
            <person name="Gui C."/>
            <person name="Meng S."/>
            <person name="Li G."/>
            <person name="Viehrig K."/>
            <person name="Ye F."/>
            <person name="Su P."/>
            <person name="Kiefer A.F."/>
            <person name="Nichols A."/>
            <person name="Cepeda A.J."/>
            <person name="Yan W."/>
            <person name="Fan B."/>
            <person name="Jiang Y."/>
            <person name="Adhikari A."/>
            <person name="Zheng C.-J."/>
            <person name="Schuster L."/>
            <person name="Cowan T.M."/>
            <person name="Smanski M.J."/>
            <person name="Chevrette M.G."/>
            <person name="De Carvalho L.P.S."/>
            <person name="Shen B."/>
        </authorList>
    </citation>
    <scope>NUCLEOTIDE SEQUENCE [LARGE SCALE GENOMIC DNA]</scope>
    <source>
        <strain evidence="1 2">NPDC020327</strain>
    </source>
</reference>
<gene>
    <name evidence="1" type="ORF">ACH429_02235</name>
</gene>
<dbReference type="Pfam" id="PF19655">
    <property type="entry name" value="DUF6158"/>
    <property type="match status" value="1"/>
</dbReference>
<accession>A0ABW7UJW7</accession>
<evidence type="ECO:0000313" key="1">
    <source>
        <dbReference type="EMBL" id="MFI1962963.1"/>
    </source>
</evidence>
<comment type="caution">
    <text evidence="1">The sequence shown here is derived from an EMBL/GenBank/DDBJ whole genome shotgun (WGS) entry which is preliminary data.</text>
</comment>
<dbReference type="InterPro" id="IPR046156">
    <property type="entry name" value="DUF6158"/>
</dbReference>
<dbReference type="RefSeq" id="WP_055472533.1">
    <property type="nucleotide sequence ID" value="NZ_JBEZHZ010000015.1"/>
</dbReference>